<dbReference type="RefSeq" id="WP_171183848.1">
    <property type="nucleotide sequence ID" value="NZ_WTPX01000013.1"/>
</dbReference>
<evidence type="ECO:0000313" key="2">
    <source>
        <dbReference type="Proteomes" id="UP000609651"/>
    </source>
</evidence>
<protein>
    <recommendedName>
        <fullName evidence="3">DUF2778 domain-containing protein</fullName>
    </recommendedName>
</protein>
<dbReference type="Proteomes" id="UP000609651">
    <property type="component" value="Unassembled WGS sequence"/>
</dbReference>
<keyword evidence="2" id="KW-1185">Reference proteome</keyword>
<reference evidence="1 2" key="1">
    <citation type="journal article" date="2020" name="Syst. Appl. Microbiol.">
        <title>Alienimonas chondri sp. nov., a novel planctomycete isolated from the biofilm of the red alga Chondrus crispus.</title>
        <authorList>
            <person name="Vitorino I."/>
            <person name="Albuquerque L."/>
            <person name="Wiegand S."/>
            <person name="Kallscheuer N."/>
            <person name="da Costa M.S."/>
            <person name="Lobo-da-Cunha A."/>
            <person name="Jogler C."/>
            <person name="Lage O.M."/>
        </authorList>
    </citation>
    <scope>NUCLEOTIDE SEQUENCE [LARGE SCALE GENOMIC DNA]</scope>
    <source>
        <strain evidence="1 2">LzC2</strain>
    </source>
</reference>
<proteinExistence type="predicted"/>
<accession>A0ABX1VAY9</accession>
<gene>
    <name evidence="1" type="ORF">LzC2_07090</name>
</gene>
<sequence>MADITFTITSHDGNRADGRLRWPAKGLDSPAVSGPHGKGALPTGEYIAQRSKLLDRDGMPAYCDPAGSATPQGHCWFQVFDDADHTDRTDLGVHPDGNVAGTEGCIGLQDKDTKPWYDAFYAVSGSTTVEVRNA</sequence>
<organism evidence="1 2">
    <name type="scientific">Alienimonas chondri</name>
    <dbReference type="NCBI Taxonomy" id="2681879"/>
    <lineage>
        <taxon>Bacteria</taxon>
        <taxon>Pseudomonadati</taxon>
        <taxon>Planctomycetota</taxon>
        <taxon>Planctomycetia</taxon>
        <taxon>Planctomycetales</taxon>
        <taxon>Planctomycetaceae</taxon>
        <taxon>Alienimonas</taxon>
    </lineage>
</organism>
<comment type="caution">
    <text evidence="1">The sequence shown here is derived from an EMBL/GenBank/DDBJ whole genome shotgun (WGS) entry which is preliminary data.</text>
</comment>
<dbReference type="EMBL" id="WTPX01000013">
    <property type="protein sequence ID" value="NNJ24650.1"/>
    <property type="molecule type" value="Genomic_DNA"/>
</dbReference>
<evidence type="ECO:0000313" key="1">
    <source>
        <dbReference type="EMBL" id="NNJ24650.1"/>
    </source>
</evidence>
<evidence type="ECO:0008006" key="3">
    <source>
        <dbReference type="Google" id="ProtNLM"/>
    </source>
</evidence>
<name>A0ABX1VAY9_9PLAN</name>